<evidence type="ECO:0000313" key="2">
    <source>
        <dbReference type="Proteomes" id="UP000544742"/>
    </source>
</evidence>
<sequence>MAASSLLSVVCIWGRKEILSEEEKSERAKEMIRASIHQTAIEPPLKKIVIKKKKQWWQFWR</sequence>
<gene>
    <name evidence="1" type="ORF">GX426_11595</name>
</gene>
<organism evidence="1 2">
    <name type="scientific">Methanothrix soehngenii</name>
    <name type="common">Methanosaeta concilii</name>
    <dbReference type="NCBI Taxonomy" id="2223"/>
    <lineage>
        <taxon>Archaea</taxon>
        <taxon>Methanobacteriati</taxon>
        <taxon>Methanobacteriota</taxon>
        <taxon>Stenosarchaea group</taxon>
        <taxon>Methanomicrobia</taxon>
        <taxon>Methanotrichales</taxon>
        <taxon>Methanotrichaceae</taxon>
        <taxon>Methanothrix</taxon>
    </lineage>
</organism>
<dbReference type="Proteomes" id="UP000544742">
    <property type="component" value="Unassembled WGS sequence"/>
</dbReference>
<dbReference type="AlphaFoldDB" id="A0A7K4AL37"/>
<comment type="caution">
    <text evidence="1">The sequence shown here is derived from an EMBL/GenBank/DDBJ whole genome shotgun (WGS) entry which is preliminary data.</text>
</comment>
<evidence type="ECO:0000313" key="1">
    <source>
        <dbReference type="EMBL" id="NLJ23730.1"/>
    </source>
</evidence>
<reference evidence="1 2" key="1">
    <citation type="journal article" date="2020" name="Biotechnol. Biofuels">
        <title>New insights from the biogas microbiome by comprehensive genome-resolved metagenomics of nearly 1600 species originating from multiple anaerobic digesters.</title>
        <authorList>
            <person name="Campanaro S."/>
            <person name="Treu L."/>
            <person name="Rodriguez-R L.M."/>
            <person name="Kovalovszki A."/>
            <person name="Ziels R.M."/>
            <person name="Maus I."/>
            <person name="Zhu X."/>
            <person name="Kougias P.G."/>
            <person name="Basile A."/>
            <person name="Luo G."/>
            <person name="Schluter A."/>
            <person name="Konstantinidis K.T."/>
            <person name="Angelidaki I."/>
        </authorList>
    </citation>
    <scope>NUCLEOTIDE SEQUENCE [LARGE SCALE GENOMIC DNA]</scope>
    <source>
        <strain evidence="1">AS27yjCOA_157</strain>
    </source>
</reference>
<proteinExistence type="predicted"/>
<name>A0A7K4AL37_METSH</name>
<dbReference type="RefSeq" id="WP_276621080.1">
    <property type="nucleotide sequence ID" value="NZ_JBCEYR010000004.1"/>
</dbReference>
<dbReference type="EMBL" id="JAAYUN010000225">
    <property type="protein sequence ID" value="NLJ23730.1"/>
    <property type="molecule type" value="Genomic_DNA"/>
</dbReference>
<protein>
    <submittedName>
        <fullName evidence="1">Uncharacterized protein</fullName>
    </submittedName>
</protein>
<accession>A0A7K4AL37</accession>